<organism evidence="1 2">
    <name type="scientific">Trifolium medium</name>
    <dbReference type="NCBI Taxonomy" id="97028"/>
    <lineage>
        <taxon>Eukaryota</taxon>
        <taxon>Viridiplantae</taxon>
        <taxon>Streptophyta</taxon>
        <taxon>Embryophyta</taxon>
        <taxon>Tracheophyta</taxon>
        <taxon>Spermatophyta</taxon>
        <taxon>Magnoliopsida</taxon>
        <taxon>eudicotyledons</taxon>
        <taxon>Gunneridae</taxon>
        <taxon>Pentapetalae</taxon>
        <taxon>rosids</taxon>
        <taxon>fabids</taxon>
        <taxon>Fabales</taxon>
        <taxon>Fabaceae</taxon>
        <taxon>Papilionoideae</taxon>
        <taxon>50 kb inversion clade</taxon>
        <taxon>NPAAA clade</taxon>
        <taxon>Hologalegina</taxon>
        <taxon>IRL clade</taxon>
        <taxon>Trifolieae</taxon>
        <taxon>Trifolium</taxon>
    </lineage>
</organism>
<protein>
    <submittedName>
        <fullName evidence="1">Uncharacterized protein</fullName>
    </submittedName>
</protein>
<keyword evidence="2" id="KW-1185">Reference proteome</keyword>
<name>A0A392TYZ5_9FABA</name>
<proteinExistence type="predicted"/>
<dbReference type="AlphaFoldDB" id="A0A392TYZ5"/>
<reference evidence="1 2" key="1">
    <citation type="journal article" date="2018" name="Front. Plant Sci.">
        <title>Red Clover (Trifolium pratense) and Zigzag Clover (T. medium) - A Picture of Genomic Similarities and Differences.</title>
        <authorList>
            <person name="Dluhosova J."/>
            <person name="Istvanek J."/>
            <person name="Nedelnik J."/>
            <person name="Repkova J."/>
        </authorList>
    </citation>
    <scope>NUCLEOTIDE SEQUENCE [LARGE SCALE GENOMIC DNA]</scope>
    <source>
        <strain evidence="2">cv. 10/8</strain>
        <tissue evidence="1">Leaf</tissue>
    </source>
</reference>
<sequence>SIATSREPSGKGYDVEVEKVILETSCDFVEGCDRCTVVPRWVLVITG</sequence>
<evidence type="ECO:0000313" key="2">
    <source>
        <dbReference type="Proteomes" id="UP000265520"/>
    </source>
</evidence>
<evidence type="ECO:0000313" key="1">
    <source>
        <dbReference type="EMBL" id="MCI66259.1"/>
    </source>
</evidence>
<accession>A0A392TYZ5</accession>
<dbReference type="EMBL" id="LXQA010692117">
    <property type="protein sequence ID" value="MCI66259.1"/>
    <property type="molecule type" value="Genomic_DNA"/>
</dbReference>
<comment type="caution">
    <text evidence="1">The sequence shown here is derived from an EMBL/GenBank/DDBJ whole genome shotgun (WGS) entry which is preliminary data.</text>
</comment>
<dbReference type="Proteomes" id="UP000265520">
    <property type="component" value="Unassembled WGS sequence"/>
</dbReference>
<feature type="non-terminal residue" evidence="1">
    <location>
        <position position="1"/>
    </location>
</feature>